<feature type="domain" description="Peptidase S9 prolyl oligopeptidase catalytic" evidence="3">
    <location>
        <begin position="445"/>
        <end position="658"/>
    </location>
</feature>
<gene>
    <name evidence="4" type="ORF">UC35_01070</name>
</gene>
<sequence>MAVAAFVWGAAGAASAQPAKVPVEAFFQNPAFTAARLSPSGKHVAATFRAKTGRIALVVMDTANLADAKVVGGFSDADVWRFEWVNDGRLVFSMADMLASQAEVRFGTGMFAVDRDGGDFRQLTEVDYGVGRRVGGREFLHLATRLHSVTRAQDSDDVFVLVPEFADDTSSNRLLNRDLLSYSIARLNTRTRALARVNRPGRTWQWVVDAKDVPRAAVTSDKGKAATHYLDPATGQWQQLNEFDAFRGNSFAPVAVTPDGSFYVSAATREGTEGLFRFDLAKRTIDPEAIVSVPKYDFRGQFIMDSKRLLGLRYTTDAESTVWFDPKLKELQAKVDAQLKATVNRLDVPTRPEAPFVLVHAYSDVEPGRYMLYHTETGELTPLGAVQPTVDPKQMAHRELVRYKARDGLEIPAWLTVPHGAKGRKLPMVVLVHGGPWIAAQTWRWDADSQFLASRGYAVLEPQFRGTLGLGFNHFKASWKQWGLAMQDDIADGARWAIAQGIADPQKVCIAGASYGGYSTLMGLVRDPDLYKCGVSWAAVTDIELMHTVNWSDFSEVYKTYGMPVLVGDPKEDTAQLEATSPIKQAAKIRKPLLLAHGGTDRRVPITHGIQFRDAVQKTNPDVEWIEYTDEGHGWALIKNRVDFWTRVEKFLARHIGAQ</sequence>
<dbReference type="SUPFAM" id="SSF53474">
    <property type="entry name" value="alpha/beta-Hydrolases"/>
    <property type="match status" value="1"/>
</dbReference>
<keyword evidence="2" id="KW-0732">Signal</keyword>
<evidence type="ECO:0000313" key="4">
    <source>
        <dbReference type="EMBL" id="AMO25178.1"/>
    </source>
</evidence>
<dbReference type="PATRIC" id="fig|94132.3.peg.213"/>
<keyword evidence="5" id="KW-1185">Reference proteome</keyword>
<dbReference type="PANTHER" id="PTHR42776">
    <property type="entry name" value="SERINE PEPTIDASE S9 FAMILY MEMBER"/>
    <property type="match status" value="1"/>
</dbReference>
<dbReference type="GO" id="GO:0006508">
    <property type="term" value="P:proteolysis"/>
    <property type="evidence" value="ECO:0007669"/>
    <property type="project" value="InterPro"/>
</dbReference>
<dbReference type="GO" id="GO:0004252">
    <property type="term" value="F:serine-type endopeptidase activity"/>
    <property type="evidence" value="ECO:0007669"/>
    <property type="project" value="TreeGrafter"/>
</dbReference>
<dbReference type="AlphaFoldDB" id="A0A127JYY8"/>
<evidence type="ECO:0000313" key="5">
    <source>
        <dbReference type="Proteomes" id="UP000070433"/>
    </source>
</evidence>
<dbReference type="Proteomes" id="UP000070433">
    <property type="component" value="Chromosome"/>
</dbReference>
<name>A0A127JYY8_9BURK</name>
<feature type="chain" id="PRO_5007449938" description="Peptidase S9 prolyl oligopeptidase catalytic domain-containing protein" evidence="2">
    <location>
        <begin position="17"/>
        <end position="659"/>
    </location>
</feature>
<dbReference type="EMBL" id="CP010951">
    <property type="protein sequence ID" value="AMO25178.1"/>
    <property type="molecule type" value="Genomic_DNA"/>
</dbReference>
<organism evidence="4 5">
    <name type="scientific">Ramlibacter tataouinensis</name>
    <dbReference type="NCBI Taxonomy" id="94132"/>
    <lineage>
        <taxon>Bacteria</taxon>
        <taxon>Pseudomonadati</taxon>
        <taxon>Pseudomonadota</taxon>
        <taxon>Betaproteobacteria</taxon>
        <taxon>Burkholderiales</taxon>
        <taxon>Comamonadaceae</taxon>
        <taxon>Ramlibacter</taxon>
    </lineage>
</organism>
<dbReference type="Gene3D" id="3.40.50.1820">
    <property type="entry name" value="alpha/beta hydrolase"/>
    <property type="match status" value="1"/>
</dbReference>
<evidence type="ECO:0000259" key="3">
    <source>
        <dbReference type="Pfam" id="PF00326"/>
    </source>
</evidence>
<dbReference type="PANTHER" id="PTHR42776:SF27">
    <property type="entry name" value="DIPEPTIDYL PEPTIDASE FAMILY MEMBER 6"/>
    <property type="match status" value="1"/>
</dbReference>
<proteinExistence type="predicted"/>
<dbReference type="SUPFAM" id="SSF69304">
    <property type="entry name" value="Tricorn protease N-terminal domain"/>
    <property type="match status" value="1"/>
</dbReference>
<dbReference type="InterPro" id="IPR001375">
    <property type="entry name" value="Peptidase_S9_cat"/>
</dbReference>
<evidence type="ECO:0000256" key="1">
    <source>
        <dbReference type="ARBA" id="ARBA00022801"/>
    </source>
</evidence>
<accession>A0A127JYY8</accession>
<reference evidence="4 5" key="1">
    <citation type="journal article" date="2014" name="Int. J. Syst. Evol. Microbiol.">
        <title>Ramlibacter solisilvae sp. nov., isolated from forest soil, and emended description of the genus Ramlibacter.</title>
        <authorList>
            <person name="Lee H.J."/>
            <person name="Lee S.H."/>
            <person name="Lee S.S."/>
            <person name="Lee J.S."/>
            <person name="Kim Y."/>
            <person name="Kim S.C."/>
            <person name="Jeon C.O."/>
        </authorList>
    </citation>
    <scope>NUCLEOTIDE SEQUENCE [LARGE SCALE GENOMIC DNA]</scope>
    <source>
        <strain evidence="4 5">5-10</strain>
    </source>
</reference>
<evidence type="ECO:0000256" key="2">
    <source>
        <dbReference type="SAM" id="SignalP"/>
    </source>
</evidence>
<dbReference type="Pfam" id="PF00326">
    <property type="entry name" value="Peptidase_S9"/>
    <property type="match status" value="1"/>
</dbReference>
<protein>
    <recommendedName>
        <fullName evidence="3">Peptidase S9 prolyl oligopeptidase catalytic domain-containing protein</fullName>
    </recommendedName>
</protein>
<feature type="signal peptide" evidence="2">
    <location>
        <begin position="1"/>
        <end position="16"/>
    </location>
</feature>
<dbReference type="InterPro" id="IPR029058">
    <property type="entry name" value="AB_hydrolase_fold"/>
</dbReference>
<keyword evidence="1" id="KW-0378">Hydrolase</keyword>